<evidence type="ECO:0000313" key="8">
    <source>
        <dbReference type="EMBL" id="CAF4064682.1"/>
    </source>
</evidence>
<dbReference type="GO" id="GO:0051082">
    <property type="term" value="F:unfolded protein binding"/>
    <property type="evidence" value="ECO:0007669"/>
    <property type="project" value="TreeGrafter"/>
</dbReference>
<dbReference type="SUPFAM" id="SSF49764">
    <property type="entry name" value="HSP20-like chaperones"/>
    <property type="match status" value="2"/>
</dbReference>
<gene>
    <name evidence="5" type="ORF">IZO911_LOCUS2112</name>
    <name evidence="6" type="ORF">JYZ213_LOCUS1704</name>
    <name evidence="7" type="ORF">KXQ929_LOCUS21569</name>
    <name evidence="8" type="ORF">OXD698_LOCUS33348</name>
</gene>
<dbReference type="EMBL" id="CAJOBB010001587">
    <property type="protein sequence ID" value="CAF3877475.1"/>
    <property type="molecule type" value="Genomic_DNA"/>
</dbReference>
<dbReference type="PANTHER" id="PTHR45640">
    <property type="entry name" value="HEAT SHOCK PROTEIN HSP-12.2-RELATED"/>
    <property type="match status" value="1"/>
</dbReference>
<dbReference type="PROSITE" id="PS01031">
    <property type="entry name" value="SHSP"/>
    <property type="match status" value="2"/>
</dbReference>
<organism evidence="7 9">
    <name type="scientific">Adineta steineri</name>
    <dbReference type="NCBI Taxonomy" id="433720"/>
    <lineage>
        <taxon>Eukaryota</taxon>
        <taxon>Metazoa</taxon>
        <taxon>Spiralia</taxon>
        <taxon>Gnathifera</taxon>
        <taxon>Rotifera</taxon>
        <taxon>Eurotatoria</taxon>
        <taxon>Bdelloidea</taxon>
        <taxon>Adinetida</taxon>
        <taxon>Adinetidae</taxon>
        <taxon>Adineta</taxon>
    </lineage>
</organism>
<evidence type="ECO:0000256" key="2">
    <source>
        <dbReference type="RuleBase" id="RU003616"/>
    </source>
</evidence>
<dbReference type="PANTHER" id="PTHR45640:SF26">
    <property type="entry name" value="RE23625P"/>
    <property type="match status" value="1"/>
</dbReference>
<dbReference type="Gene3D" id="2.60.40.790">
    <property type="match status" value="2"/>
</dbReference>
<comment type="similarity">
    <text evidence="1 2">Belongs to the small heat shock protein (HSP20) family.</text>
</comment>
<evidence type="ECO:0000256" key="1">
    <source>
        <dbReference type="PROSITE-ProRule" id="PRU00285"/>
    </source>
</evidence>
<dbReference type="EMBL" id="CAJNOG010000008">
    <property type="protein sequence ID" value="CAF0738348.1"/>
    <property type="molecule type" value="Genomic_DNA"/>
</dbReference>
<feature type="region of interest" description="Disordered" evidence="3">
    <location>
        <begin position="161"/>
        <end position="194"/>
    </location>
</feature>
<protein>
    <recommendedName>
        <fullName evidence="4">SHSP domain-containing protein</fullName>
    </recommendedName>
</protein>
<comment type="caution">
    <text evidence="7">The sequence shown here is derived from an EMBL/GenBank/DDBJ whole genome shotgun (WGS) entry which is preliminary data.</text>
</comment>
<dbReference type="CDD" id="cd06526">
    <property type="entry name" value="metazoan_ACD"/>
    <property type="match status" value="2"/>
</dbReference>
<dbReference type="GO" id="GO:0009408">
    <property type="term" value="P:response to heat"/>
    <property type="evidence" value="ECO:0007669"/>
    <property type="project" value="TreeGrafter"/>
</dbReference>
<dbReference type="InterPro" id="IPR002068">
    <property type="entry name" value="A-crystallin/Hsp20_dom"/>
</dbReference>
<evidence type="ECO:0000259" key="4">
    <source>
        <dbReference type="PROSITE" id="PS01031"/>
    </source>
</evidence>
<dbReference type="GO" id="GO:0005634">
    <property type="term" value="C:nucleus"/>
    <property type="evidence" value="ECO:0007669"/>
    <property type="project" value="TreeGrafter"/>
</dbReference>
<dbReference type="Proteomes" id="UP000663844">
    <property type="component" value="Unassembled WGS sequence"/>
</dbReference>
<dbReference type="GO" id="GO:0005737">
    <property type="term" value="C:cytoplasm"/>
    <property type="evidence" value="ECO:0007669"/>
    <property type="project" value="TreeGrafter"/>
</dbReference>
<dbReference type="Pfam" id="PF00011">
    <property type="entry name" value="HSP20"/>
    <property type="match status" value="2"/>
</dbReference>
<evidence type="ECO:0000313" key="7">
    <source>
        <dbReference type="EMBL" id="CAF3877475.1"/>
    </source>
</evidence>
<feature type="compositionally biased region" description="Low complexity" evidence="3">
    <location>
        <begin position="166"/>
        <end position="185"/>
    </location>
</feature>
<evidence type="ECO:0000313" key="6">
    <source>
        <dbReference type="EMBL" id="CAF0738348.1"/>
    </source>
</evidence>
<dbReference type="AlphaFoldDB" id="A0A819G044"/>
<dbReference type="Proteomes" id="UP000663845">
    <property type="component" value="Unassembled WGS sequence"/>
</dbReference>
<dbReference type="Proteomes" id="UP000663868">
    <property type="component" value="Unassembled WGS sequence"/>
</dbReference>
<reference evidence="7" key="1">
    <citation type="submission" date="2021-02" db="EMBL/GenBank/DDBJ databases">
        <authorList>
            <person name="Nowell W R."/>
        </authorList>
    </citation>
    <scope>NUCLEOTIDE SEQUENCE</scope>
</reference>
<dbReference type="InterPro" id="IPR001436">
    <property type="entry name" value="Alpha-crystallin/sHSP_animal"/>
</dbReference>
<accession>A0A819G044</accession>
<dbReference type="InterPro" id="IPR008978">
    <property type="entry name" value="HSP20-like_chaperone"/>
</dbReference>
<name>A0A819G044_9BILA</name>
<sequence>MALCPSYCHSFCNDPCNLCCSSQLDFCNPWNCCDTFSSSCCIPPQIIRCSVPCQPFTEITTTTTTTNETCCQPKKVVSDSEKLVIRLSIAELNPDTIKTIIKDGKLVVEASREDRGQHGDYNIRQFRKTYEIPKNADIECMTSHVTLDDVLVIEVPIRKSENQSGLTQTETDTTLNDTTLNDTTQSYSTQNDTSQNYGALNDRAQNYVALNDTTQNYATLNGTTQSSDQTGDSDKSLSDYITLLMNSDFHPRLITNGDNKKVLEMSIDVKKSRPEEINVSLKNNELTVRGEHKTNENNHARRARFFRQTTLPSGAQIDQLKTVLKNDGHLKIEVPLN</sequence>
<evidence type="ECO:0000313" key="5">
    <source>
        <dbReference type="EMBL" id="CAF0723025.1"/>
    </source>
</evidence>
<dbReference type="Proteomes" id="UP000663860">
    <property type="component" value="Unassembled WGS sequence"/>
</dbReference>
<feature type="domain" description="SHSP" evidence="4">
    <location>
        <begin position="244"/>
        <end position="337"/>
    </location>
</feature>
<dbReference type="EMBL" id="CAJOAZ010004553">
    <property type="protein sequence ID" value="CAF4064682.1"/>
    <property type="molecule type" value="Genomic_DNA"/>
</dbReference>
<feature type="domain" description="SHSP" evidence="4">
    <location>
        <begin position="65"/>
        <end position="172"/>
    </location>
</feature>
<proteinExistence type="inferred from homology"/>
<dbReference type="GO" id="GO:0042026">
    <property type="term" value="P:protein refolding"/>
    <property type="evidence" value="ECO:0007669"/>
    <property type="project" value="TreeGrafter"/>
</dbReference>
<evidence type="ECO:0000313" key="9">
    <source>
        <dbReference type="Proteomes" id="UP000663868"/>
    </source>
</evidence>
<dbReference type="EMBL" id="CAJNOE010000010">
    <property type="protein sequence ID" value="CAF0723025.1"/>
    <property type="molecule type" value="Genomic_DNA"/>
</dbReference>
<evidence type="ECO:0000256" key="3">
    <source>
        <dbReference type="SAM" id="MobiDB-lite"/>
    </source>
</evidence>